<proteinExistence type="predicted"/>
<keyword evidence="3" id="KW-1185">Reference proteome</keyword>
<accession>A0A7R8UL59</accession>
<sequence length="197" mass="21077">MLHVGHLHTSDGSNSRTGWTPAYALATSAFLDDVCALGGSGSGKNNALQRGTHSVRHGSDSRTGSTSAHVPATSAFLGKYSTVFHPGSREDRHLTEKDSIDAAIHSSKCGGVVEPEGASDEQLCGDISVWRYHRKRRGGVPVGRPESAMDCEPLKPMSQSETILAVSSSRRRASARSSRPLERQFVWGPTVVCYALC</sequence>
<evidence type="ECO:0000313" key="2">
    <source>
        <dbReference type="EMBL" id="CAD7082057.1"/>
    </source>
</evidence>
<gene>
    <name evidence="2" type="ORF">HERILL_LOCUS5125</name>
</gene>
<organism evidence="2 3">
    <name type="scientific">Hermetia illucens</name>
    <name type="common">Black soldier fly</name>
    <dbReference type="NCBI Taxonomy" id="343691"/>
    <lineage>
        <taxon>Eukaryota</taxon>
        <taxon>Metazoa</taxon>
        <taxon>Ecdysozoa</taxon>
        <taxon>Arthropoda</taxon>
        <taxon>Hexapoda</taxon>
        <taxon>Insecta</taxon>
        <taxon>Pterygota</taxon>
        <taxon>Neoptera</taxon>
        <taxon>Endopterygota</taxon>
        <taxon>Diptera</taxon>
        <taxon>Brachycera</taxon>
        <taxon>Stratiomyomorpha</taxon>
        <taxon>Stratiomyidae</taxon>
        <taxon>Hermetiinae</taxon>
        <taxon>Hermetia</taxon>
    </lineage>
</organism>
<dbReference type="EMBL" id="LR899010">
    <property type="protein sequence ID" value="CAD7082057.1"/>
    <property type="molecule type" value="Genomic_DNA"/>
</dbReference>
<evidence type="ECO:0000256" key="1">
    <source>
        <dbReference type="SAM" id="MobiDB-lite"/>
    </source>
</evidence>
<feature type="compositionally biased region" description="Polar residues" evidence="1">
    <location>
        <begin position="43"/>
        <end position="52"/>
    </location>
</feature>
<reference evidence="2 3" key="1">
    <citation type="submission" date="2020-11" db="EMBL/GenBank/DDBJ databases">
        <authorList>
            <person name="Wallbank WR R."/>
            <person name="Pardo Diaz C."/>
            <person name="Kozak K."/>
            <person name="Martin S."/>
            <person name="Jiggins C."/>
            <person name="Moest M."/>
            <person name="Warren A I."/>
            <person name="Generalovic N T."/>
            <person name="Byers J.R.P. K."/>
            <person name="Montejo-Kovacevich G."/>
            <person name="Yen C E."/>
        </authorList>
    </citation>
    <scope>NUCLEOTIDE SEQUENCE [LARGE SCALE GENOMIC DNA]</scope>
</reference>
<protein>
    <submittedName>
        <fullName evidence="2">Uncharacterized protein</fullName>
    </submittedName>
</protein>
<dbReference type="Proteomes" id="UP000594454">
    <property type="component" value="Chromosome 2"/>
</dbReference>
<name>A0A7R8UL59_HERIL</name>
<dbReference type="InParanoid" id="A0A7R8UL59"/>
<feature type="region of interest" description="Disordered" evidence="1">
    <location>
        <begin position="42"/>
        <end position="68"/>
    </location>
</feature>
<dbReference type="AlphaFoldDB" id="A0A7R8UL59"/>
<evidence type="ECO:0000313" key="3">
    <source>
        <dbReference type="Proteomes" id="UP000594454"/>
    </source>
</evidence>